<dbReference type="GO" id="GO:0004515">
    <property type="term" value="F:nicotinate-nucleotide adenylyltransferase activity"/>
    <property type="evidence" value="ECO:0007669"/>
    <property type="project" value="UniProtKB-UniRule"/>
</dbReference>
<dbReference type="InterPro" id="IPR004821">
    <property type="entry name" value="Cyt_trans-like"/>
</dbReference>
<dbReference type="Proteomes" id="UP000018291">
    <property type="component" value="Unassembled WGS sequence"/>
</dbReference>
<evidence type="ECO:0000259" key="11">
    <source>
        <dbReference type="Pfam" id="PF01467"/>
    </source>
</evidence>
<evidence type="ECO:0000256" key="2">
    <source>
        <dbReference type="ARBA" id="ARBA00005019"/>
    </source>
</evidence>
<proteinExistence type="inferred from homology"/>
<keyword evidence="3 10" id="KW-0662">Pyridine nucleotide biosynthesis</keyword>
<gene>
    <name evidence="10" type="primary">nadD</name>
    <name evidence="12" type="ORF">BN381_10238</name>
</gene>
<comment type="catalytic activity">
    <reaction evidence="9 10">
        <text>nicotinate beta-D-ribonucleotide + ATP + H(+) = deamido-NAD(+) + diphosphate</text>
        <dbReference type="Rhea" id="RHEA:22860"/>
        <dbReference type="ChEBI" id="CHEBI:15378"/>
        <dbReference type="ChEBI" id="CHEBI:30616"/>
        <dbReference type="ChEBI" id="CHEBI:33019"/>
        <dbReference type="ChEBI" id="CHEBI:57502"/>
        <dbReference type="ChEBI" id="CHEBI:58437"/>
        <dbReference type="EC" id="2.7.7.18"/>
    </reaction>
</comment>
<keyword evidence="13" id="KW-1185">Reference proteome</keyword>
<comment type="function">
    <text evidence="1 10">Catalyzes the reversible adenylation of nicotinate mononucleotide (NaMN) to nicotinic acid adenine dinucleotide (NaAD).</text>
</comment>
<dbReference type="Pfam" id="PF01467">
    <property type="entry name" value="CTP_transf_like"/>
    <property type="match status" value="1"/>
</dbReference>
<evidence type="ECO:0000256" key="5">
    <source>
        <dbReference type="ARBA" id="ARBA00022695"/>
    </source>
</evidence>
<evidence type="ECO:0000313" key="13">
    <source>
        <dbReference type="Proteomes" id="UP000018291"/>
    </source>
</evidence>
<dbReference type="GO" id="GO:0005524">
    <property type="term" value="F:ATP binding"/>
    <property type="evidence" value="ECO:0007669"/>
    <property type="project" value="UniProtKB-KW"/>
</dbReference>
<accession>R4Z054</accession>
<keyword evidence="6 10" id="KW-0547">Nucleotide-binding</keyword>
<dbReference type="HAMAP" id="MF_00244">
    <property type="entry name" value="NaMN_adenylyltr"/>
    <property type="match status" value="1"/>
</dbReference>
<keyword evidence="4 10" id="KW-0808">Transferase</keyword>
<dbReference type="CDD" id="cd02165">
    <property type="entry name" value="NMNAT"/>
    <property type="match status" value="1"/>
</dbReference>
<sequence length="199" mass="20925">MTSTMMRMSQRRVGLLGGTFDPPHIGHLVVAVEARATLNLDEVWLLVAHTPWQKTGRGVTDAEHRLAMARAAVVGLDGLVASDFEFDPPGPTYTVDTLERLVRLRPEVMPTLILGADAAAGVGTWHRSADVAALAEIAVVDRPGCGSTTPATLAVPQLDVSSTGIRARVQTGRPIDVLCPPGVVSLISELGLYDGGDGS</sequence>
<evidence type="ECO:0000256" key="3">
    <source>
        <dbReference type="ARBA" id="ARBA00022642"/>
    </source>
</evidence>
<comment type="pathway">
    <text evidence="2 10">Cofactor biosynthesis; NAD(+) biosynthesis; deamido-NAD(+) from nicotinate D-ribonucleotide: step 1/1.</text>
</comment>
<keyword evidence="5 10" id="KW-0548">Nucleotidyltransferase</keyword>
<keyword evidence="7 10" id="KW-0067">ATP-binding</keyword>
<dbReference type="PANTHER" id="PTHR39321">
    <property type="entry name" value="NICOTINATE-NUCLEOTIDE ADENYLYLTRANSFERASE-RELATED"/>
    <property type="match status" value="1"/>
</dbReference>
<name>R4Z054_9ACTN</name>
<evidence type="ECO:0000256" key="1">
    <source>
        <dbReference type="ARBA" id="ARBA00002324"/>
    </source>
</evidence>
<dbReference type="UniPathway" id="UPA00253">
    <property type="reaction ID" value="UER00332"/>
</dbReference>
<keyword evidence="8 10" id="KW-0520">NAD</keyword>
<evidence type="ECO:0000256" key="10">
    <source>
        <dbReference type="HAMAP-Rule" id="MF_00244"/>
    </source>
</evidence>
<dbReference type="EC" id="2.7.7.18" evidence="10"/>
<dbReference type="AlphaFoldDB" id="R4Z054"/>
<dbReference type="SUPFAM" id="SSF52374">
    <property type="entry name" value="Nucleotidylyl transferase"/>
    <property type="match status" value="1"/>
</dbReference>
<comment type="similarity">
    <text evidence="10">Belongs to the NadD family.</text>
</comment>
<dbReference type="InterPro" id="IPR014729">
    <property type="entry name" value="Rossmann-like_a/b/a_fold"/>
</dbReference>
<dbReference type="NCBIfam" id="TIGR00482">
    <property type="entry name" value="nicotinate (nicotinamide) nucleotide adenylyltransferase"/>
    <property type="match status" value="1"/>
</dbReference>
<evidence type="ECO:0000256" key="8">
    <source>
        <dbReference type="ARBA" id="ARBA00023027"/>
    </source>
</evidence>
<evidence type="ECO:0000256" key="9">
    <source>
        <dbReference type="ARBA" id="ARBA00048721"/>
    </source>
</evidence>
<evidence type="ECO:0000256" key="6">
    <source>
        <dbReference type="ARBA" id="ARBA00022741"/>
    </source>
</evidence>
<dbReference type="PANTHER" id="PTHR39321:SF3">
    <property type="entry name" value="PHOSPHOPANTETHEINE ADENYLYLTRANSFERASE"/>
    <property type="match status" value="1"/>
</dbReference>
<protein>
    <recommendedName>
        <fullName evidence="10">Probable nicotinate-nucleotide adenylyltransferase</fullName>
        <ecNumber evidence="10">2.7.7.18</ecNumber>
    </recommendedName>
    <alternativeName>
        <fullName evidence="10">Deamido-NAD(+) diphosphorylase</fullName>
    </alternativeName>
    <alternativeName>
        <fullName evidence="10">Deamido-NAD(+) pyrophosphorylase</fullName>
    </alternativeName>
    <alternativeName>
        <fullName evidence="10">Nicotinate mononucleotide adenylyltransferase</fullName>
        <shortName evidence="10">NaMN adenylyltransferase</shortName>
    </alternativeName>
</protein>
<evidence type="ECO:0000313" key="12">
    <source>
        <dbReference type="EMBL" id="CCM62007.1"/>
    </source>
</evidence>
<dbReference type="NCBIfam" id="NF000840">
    <property type="entry name" value="PRK00071.1-3"/>
    <property type="match status" value="1"/>
</dbReference>
<comment type="caution">
    <text evidence="12">The sequence shown here is derived from an EMBL/GenBank/DDBJ whole genome shotgun (WGS) entry which is preliminary data.</text>
</comment>
<dbReference type="EMBL" id="CANL01000001">
    <property type="protein sequence ID" value="CCM62007.1"/>
    <property type="molecule type" value="Genomic_DNA"/>
</dbReference>
<evidence type="ECO:0000256" key="4">
    <source>
        <dbReference type="ARBA" id="ARBA00022679"/>
    </source>
</evidence>
<dbReference type="OrthoDB" id="5295945at2"/>
<dbReference type="InterPro" id="IPR005248">
    <property type="entry name" value="NadD/NMNAT"/>
</dbReference>
<dbReference type="HOGENOM" id="CLU_069765_1_1_11"/>
<organism evidence="12 13">
    <name type="scientific">Candidatus Neomicrothrix parvicella RN1</name>
    <dbReference type="NCBI Taxonomy" id="1229780"/>
    <lineage>
        <taxon>Bacteria</taxon>
        <taxon>Bacillati</taxon>
        <taxon>Actinomycetota</taxon>
        <taxon>Acidimicrobiia</taxon>
        <taxon>Acidimicrobiales</taxon>
        <taxon>Microthrixaceae</taxon>
        <taxon>Candidatus Neomicrothrix</taxon>
    </lineage>
</organism>
<dbReference type="STRING" id="1229780.BN381_10238"/>
<dbReference type="GO" id="GO:0009435">
    <property type="term" value="P:NAD+ biosynthetic process"/>
    <property type="evidence" value="ECO:0007669"/>
    <property type="project" value="UniProtKB-UniRule"/>
</dbReference>
<reference evidence="12 13" key="1">
    <citation type="journal article" date="2013" name="ISME J.">
        <title>Metabolic model for the filamentous 'Candidatus Microthrix parvicella' based on genomic and metagenomic analyses.</title>
        <authorList>
            <person name="Jon McIlroy S."/>
            <person name="Kristiansen R."/>
            <person name="Albertsen M."/>
            <person name="Michael Karst S."/>
            <person name="Rossetti S."/>
            <person name="Lund Nielsen J."/>
            <person name="Tandoi V."/>
            <person name="James Seviour R."/>
            <person name="Nielsen P.H."/>
        </authorList>
    </citation>
    <scope>NUCLEOTIDE SEQUENCE [LARGE SCALE GENOMIC DNA]</scope>
    <source>
        <strain evidence="12 13">RN1</strain>
    </source>
</reference>
<feature type="domain" description="Cytidyltransferase-like" evidence="11">
    <location>
        <begin position="15"/>
        <end position="168"/>
    </location>
</feature>
<dbReference type="Gene3D" id="3.40.50.620">
    <property type="entry name" value="HUPs"/>
    <property type="match status" value="1"/>
</dbReference>
<evidence type="ECO:0000256" key="7">
    <source>
        <dbReference type="ARBA" id="ARBA00022840"/>
    </source>
</evidence>
<dbReference type="NCBIfam" id="TIGR00125">
    <property type="entry name" value="cyt_tran_rel"/>
    <property type="match status" value="1"/>
</dbReference>
<dbReference type="eggNOG" id="COG1057">
    <property type="taxonomic scope" value="Bacteria"/>
</dbReference>